<evidence type="ECO:0000256" key="8">
    <source>
        <dbReference type="ARBA" id="ARBA00023180"/>
    </source>
</evidence>
<feature type="transmembrane region" description="Helical" evidence="10">
    <location>
        <begin position="155"/>
        <end position="181"/>
    </location>
</feature>
<dbReference type="PROSITE" id="PS50262">
    <property type="entry name" value="G_PROTEIN_RECEP_F1_2"/>
    <property type="match status" value="1"/>
</dbReference>
<organism evidence="12 13">
    <name type="scientific">Actinia tenebrosa</name>
    <name type="common">Australian red waratah sea anemone</name>
    <dbReference type="NCBI Taxonomy" id="6105"/>
    <lineage>
        <taxon>Eukaryota</taxon>
        <taxon>Metazoa</taxon>
        <taxon>Cnidaria</taxon>
        <taxon>Anthozoa</taxon>
        <taxon>Hexacorallia</taxon>
        <taxon>Actiniaria</taxon>
        <taxon>Actiniidae</taxon>
        <taxon>Actinia</taxon>
    </lineage>
</organism>
<feature type="transmembrane region" description="Helical" evidence="10">
    <location>
        <begin position="32"/>
        <end position="59"/>
    </location>
</feature>
<dbReference type="PANTHER" id="PTHR24246:SF27">
    <property type="entry name" value="ADENOSINE RECEPTOR, ISOFORM A"/>
    <property type="match status" value="1"/>
</dbReference>
<evidence type="ECO:0000256" key="1">
    <source>
        <dbReference type="ARBA" id="ARBA00004651"/>
    </source>
</evidence>
<dbReference type="GO" id="GO:0004930">
    <property type="term" value="F:G protein-coupled receptor activity"/>
    <property type="evidence" value="ECO:0007669"/>
    <property type="project" value="UniProtKB-KW"/>
</dbReference>
<dbReference type="SMART" id="SM01381">
    <property type="entry name" value="7TM_GPCR_Srsx"/>
    <property type="match status" value="1"/>
</dbReference>
<keyword evidence="12" id="KW-1185">Reference proteome</keyword>
<dbReference type="GO" id="GO:0005886">
    <property type="term" value="C:plasma membrane"/>
    <property type="evidence" value="ECO:0007669"/>
    <property type="project" value="UniProtKB-SubCell"/>
</dbReference>
<keyword evidence="4 10" id="KW-1133">Transmembrane helix</keyword>
<evidence type="ECO:0000256" key="6">
    <source>
        <dbReference type="ARBA" id="ARBA00023136"/>
    </source>
</evidence>
<keyword evidence="2" id="KW-1003">Cell membrane</keyword>
<dbReference type="InParanoid" id="A0A6P8IZN2"/>
<dbReference type="PRINTS" id="PR00237">
    <property type="entry name" value="GPCRRHODOPSN"/>
</dbReference>
<protein>
    <submittedName>
        <fullName evidence="13">Adenosine receptor A3-like</fullName>
    </submittedName>
</protein>
<keyword evidence="6 10" id="KW-0472">Membrane</keyword>
<feature type="transmembrane region" description="Helical" evidence="10">
    <location>
        <begin position="187"/>
        <end position="212"/>
    </location>
</feature>
<keyword evidence="3 10" id="KW-0812">Transmembrane</keyword>
<dbReference type="Proteomes" id="UP000515163">
    <property type="component" value="Unplaced"/>
</dbReference>
<dbReference type="InterPro" id="IPR000276">
    <property type="entry name" value="GPCR_Rhodpsn"/>
</dbReference>
<evidence type="ECO:0000256" key="7">
    <source>
        <dbReference type="ARBA" id="ARBA00023170"/>
    </source>
</evidence>
<keyword evidence="5" id="KW-0297">G-protein coupled receptor</keyword>
<comment type="subcellular location">
    <subcellularLocation>
        <location evidence="1">Cell membrane</location>
        <topology evidence="1">Multi-pass membrane protein</topology>
    </subcellularLocation>
</comment>
<keyword evidence="7" id="KW-0675">Receptor</keyword>
<feature type="transmembrane region" description="Helical" evidence="10">
    <location>
        <begin position="112"/>
        <end position="134"/>
    </location>
</feature>
<dbReference type="InterPro" id="IPR017452">
    <property type="entry name" value="GPCR_Rhodpsn_7TM"/>
</dbReference>
<evidence type="ECO:0000313" key="12">
    <source>
        <dbReference type="Proteomes" id="UP000515163"/>
    </source>
</evidence>
<feature type="transmembrane region" description="Helical" evidence="10">
    <location>
        <begin position="71"/>
        <end position="100"/>
    </location>
</feature>
<name>A0A6P8IZN2_ACTTE</name>
<evidence type="ECO:0000256" key="9">
    <source>
        <dbReference type="ARBA" id="ARBA00023224"/>
    </source>
</evidence>
<proteinExistence type="predicted"/>
<keyword evidence="8" id="KW-0325">Glycoprotein</keyword>
<reference evidence="13" key="1">
    <citation type="submission" date="2025-08" db="UniProtKB">
        <authorList>
            <consortium name="RefSeq"/>
        </authorList>
    </citation>
    <scope>IDENTIFICATION</scope>
    <source>
        <tissue evidence="13">Tentacle</tissue>
    </source>
</reference>
<dbReference type="RefSeq" id="XP_031573001.1">
    <property type="nucleotide sequence ID" value="XM_031717141.1"/>
</dbReference>
<feature type="domain" description="G-protein coupled receptors family 1 profile" evidence="11">
    <location>
        <begin position="49"/>
        <end position="289"/>
    </location>
</feature>
<sequence length="351" mass="39910">MEPLNTSDLYFYEDMYTNETFFPSGFPSKNTVVAWCVFLSLEALLITICNLLTIITFAINRHLQKRSSYCLINLAVADLMVGSVAIPMNVYNVGLVYGFWGVFMDQDLLINIVYTSLVLHVFSGLASLFALVLMSMERMLATVWPLRHRTFTNRLYIFGFSIQWFIAAAVSAVWTCSLIYLDLNASLYVWIPSMFISVIVICASYIAVFIAVKLQNKKHQNSLQKSTFRKEKELAVTLFIVAAISLASWVPYAVVEVINFRQEISLPFSVLYAAILLANLNSLINPIVYVFRMLSFRSALIRLILKCSRDKPARRSLTNSRHENPTSELNYLIAQRRQSRPASSIRNATLV</sequence>
<dbReference type="AlphaFoldDB" id="A0A6P8IZN2"/>
<dbReference type="Pfam" id="PF00001">
    <property type="entry name" value="7tm_1"/>
    <property type="match status" value="1"/>
</dbReference>
<evidence type="ECO:0000256" key="10">
    <source>
        <dbReference type="SAM" id="Phobius"/>
    </source>
</evidence>
<dbReference type="OrthoDB" id="5979132at2759"/>
<evidence type="ECO:0000256" key="3">
    <source>
        <dbReference type="ARBA" id="ARBA00022692"/>
    </source>
</evidence>
<dbReference type="PANTHER" id="PTHR24246">
    <property type="entry name" value="OLFACTORY RECEPTOR AND ADENOSINE RECEPTOR"/>
    <property type="match status" value="1"/>
</dbReference>
<evidence type="ECO:0000256" key="2">
    <source>
        <dbReference type="ARBA" id="ARBA00022475"/>
    </source>
</evidence>
<evidence type="ECO:0000259" key="11">
    <source>
        <dbReference type="PROSITE" id="PS50262"/>
    </source>
</evidence>
<evidence type="ECO:0000256" key="4">
    <source>
        <dbReference type="ARBA" id="ARBA00022989"/>
    </source>
</evidence>
<evidence type="ECO:0000256" key="5">
    <source>
        <dbReference type="ARBA" id="ARBA00023040"/>
    </source>
</evidence>
<dbReference type="Gene3D" id="1.20.1070.10">
    <property type="entry name" value="Rhodopsin 7-helix transmembrane proteins"/>
    <property type="match status" value="1"/>
</dbReference>
<dbReference type="CDD" id="cd00637">
    <property type="entry name" value="7tm_classA_rhodopsin-like"/>
    <property type="match status" value="1"/>
</dbReference>
<gene>
    <name evidence="13" type="primary">LOC116306999</name>
</gene>
<dbReference type="FunCoup" id="A0A6P8IZN2">
    <property type="interactions" value="335"/>
</dbReference>
<dbReference type="KEGG" id="aten:116306999"/>
<accession>A0A6P8IZN2</accession>
<feature type="transmembrane region" description="Helical" evidence="10">
    <location>
        <begin position="233"/>
        <end position="250"/>
    </location>
</feature>
<feature type="transmembrane region" description="Helical" evidence="10">
    <location>
        <begin position="270"/>
        <end position="291"/>
    </location>
</feature>
<evidence type="ECO:0000313" key="13">
    <source>
        <dbReference type="RefSeq" id="XP_031573001.1"/>
    </source>
</evidence>
<dbReference type="GeneID" id="116306999"/>
<keyword evidence="9" id="KW-0807">Transducer</keyword>
<dbReference type="SUPFAM" id="SSF81321">
    <property type="entry name" value="Family A G protein-coupled receptor-like"/>
    <property type="match status" value="1"/>
</dbReference>